<name>A0A2G9H9Q9_9LAMI</name>
<accession>A0A2G9H9Q9</accession>
<evidence type="ECO:0000313" key="3">
    <source>
        <dbReference type="Proteomes" id="UP000231279"/>
    </source>
</evidence>
<dbReference type="SUPFAM" id="SSF81383">
    <property type="entry name" value="F-box domain"/>
    <property type="match status" value="1"/>
</dbReference>
<sequence length="346" mass="40521">MLPWYIGLFLPNEVICAILCWLPVVSLLRFKSVCRHWNSITQDCKFINEHICRSPGLWVHKTISTTPTSQAEYVCLTSCTGLTLEAGTFTRKFRLRNPSTRKILDLPEPNRTVYRDSNIAMCYVPSTSDVKLVYPYSNAVSYGCCKILTAGTDPAWRKIDLSFCCNPANFNVETILIDNVYYVMRLSGDQEMFCLEMENEQLSRIKIPRYFFLDWTRVWSVEWRGKLSLACIEDDGIHLWVLENWREQKWAENKNDITGELFSEDYKSRNMVPCLFEDEGWLVHCNHERIVHLLMEAVSGKGLDSQDKPARRIFSYYFEPSLLHVKGMQRDRIKEFFNYKDTITFN</sequence>
<reference evidence="3" key="1">
    <citation type="journal article" date="2018" name="Gigascience">
        <title>Genome assembly of the Pink Ipe (Handroanthus impetiginosus, Bignoniaceae), a highly valued, ecologically keystone Neotropical timber forest tree.</title>
        <authorList>
            <person name="Silva-Junior O.B."/>
            <person name="Grattapaglia D."/>
            <person name="Novaes E."/>
            <person name="Collevatti R.G."/>
        </authorList>
    </citation>
    <scope>NUCLEOTIDE SEQUENCE [LARGE SCALE GENOMIC DNA]</scope>
    <source>
        <strain evidence="3">cv. UFG-1</strain>
    </source>
</reference>
<evidence type="ECO:0000259" key="1">
    <source>
        <dbReference type="PROSITE" id="PS50181"/>
    </source>
</evidence>
<gene>
    <name evidence="2" type="ORF">CDL12_13116</name>
</gene>
<feature type="domain" description="F-box" evidence="1">
    <location>
        <begin position="10"/>
        <end position="50"/>
    </location>
</feature>
<dbReference type="Proteomes" id="UP000231279">
    <property type="component" value="Unassembled WGS sequence"/>
</dbReference>
<dbReference type="InterPro" id="IPR017451">
    <property type="entry name" value="F-box-assoc_interact_dom"/>
</dbReference>
<comment type="caution">
    <text evidence="2">The sequence shown here is derived from an EMBL/GenBank/DDBJ whole genome shotgun (WGS) entry which is preliminary data.</text>
</comment>
<protein>
    <recommendedName>
        <fullName evidence="1">F-box domain-containing protein</fullName>
    </recommendedName>
</protein>
<dbReference type="InterPro" id="IPR013187">
    <property type="entry name" value="F-box-assoc_dom_typ3"/>
</dbReference>
<dbReference type="InterPro" id="IPR001810">
    <property type="entry name" value="F-box_dom"/>
</dbReference>
<dbReference type="AlphaFoldDB" id="A0A2G9H9Q9"/>
<dbReference type="PANTHER" id="PTHR31111:SF136">
    <property type="entry name" value="F-BOX ASSOCIATED DOMAIN-CONTAINING PROTEIN"/>
    <property type="match status" value="1"/>
</dbReference>
<keyword evidence="3" id="KW-1185">Reference proteome</keyword>
<dbReference type="EMBL" id="NKXS01002320">
    <property type="protein sequence ID" value="PIN14257.1"/>
    <property type="molecule type" value="Genomic_DNA"/>
</dbReference>
<dbReference type="InterPro" id="IPR036047">
    <property type="entry name" value="F-box-like_dom_sf"/>
</dbReference>
<dbReference type="SMART" id="SM00256">
    <property type="entry name" value="FBOX"/>
    <property type="match status" value="1"/>
</dbReference>
<dbReference type="Pfam" id="PF08268">
    <property type="entry name" value="FBA_3"/>
    <property type="match status" value="1"/>
</dbReference>
<dbReference type="OrthoDB" id="1245528at2759"/>
<proteinExistence type="predicted"/>
<dbReference type="PANTHER" id="PTHR31111">
    <property type="entry name" value="BNAA05G37150D PROTEIN-RELATED"/>
    <property type="match status" value="1"/>
</dbReference>
<dbReference type="PROSITE" id="PS50181">
    <property type="entry name" value="FBOX"/>
    <property type="match status" value="1"/>
</dbReference>
<dbReference type="Gene3D" id="1.20.1280.50">
    <property type="match status" value="1"/>
</dbReference>
<organism evidence="2 3">
    <name type="scientific">Handroanthus impetiginosus</name>
    <dbReference type="NCBI Taxonomy" id="429701"/>
    <lineage>
        <taxon>Eukaryota</taxon>
        <taxon>Viridiplantae</taxon>
        <taxon>Streptophyta</taxon>
        <taxon>Embryophyta</taxon>
        <taxon>Tracheophyta</taxon>
        <taxon>Spermatophyta</taxon>
        <taxon>Magnoliopsida</taxon>
        <taxon>eudicotyledons</taxon>
        <taxon>Gunneridae</taxon>
        <taxon>Pentapetalae</taxon>
        <taxon>asterids</taxon>
        <taxon>lamiids</taxon>
        <taxon>Lamiales</taxon>
        <taxon>Bignoniaceae</taxon>
        <taxon>Crescentiina</taxon>
        <taxon>Tabebuia alliance</taxon>
        <taxon>Handroanthus</taxon>
    </lineage>
</organism>
<evidence type="ECO:0000313" key="2">
    <source>
        <dbReference type="EMBL" id="PIN14257.1"/>
    </source>
</evidence>
<dbReference type="Pfam" id="PF00646">
    <property type="entry name" value="F-box"/>
    <property type="match status" value="1"/>
</dbReference>
<dbReference type="NCBIfam" id="TIGR01640">
    <property type="entry name" value="F_box_assoc_1"/>
    <property type="match status" value="1"/>
</dbReference>